<dbReference type="InterPro" id="IPR033697">
    <property type="entry name" value="Ribonuclease_T2_eukaryotic"/>
</dbReference>
<dbReference type="EMBL" id="KQ485990">
    <property type="protein sequence ID" value="KYP31443.1"/>
    <property type="molecule type" value="Genomic_DNA"/>
</dbReference>
<dbReference type="Gene3D" id="3.90.730.10">
    <property type="entry name" value="Ribonuclease T2-like"/>
    <property type="match status" value="1"/>
</dbReference>
<dbReference type="GO" id="GO:0005576">
    <property type="term" value="C:extracellular region"/>
    <property type="evidence" value="ECO:0007669"/>
    <property type="project" value="TreeGrafter"/>
</dbReference>
<evidence type="ECO:0000256" key="1">
    <source>
        <dbReference type="ARBA" id="ARBA00007469"/>
    </source>
</evidence>
<reference evidence="8" key="1">
    <citation type="journal article" date="2012" name="Nat. Biotechnol.">
        <title>Draft genome sequence of pigeonpea (Cajanus cajan), an orphan legume crop of resource-poor farmers.</title>
        <authorList>
            <person name="Varshney R.K."/>
            <person name="Chen W."/>
            <person name="Li Y."/>
            <person name="Bharti A.K."/>
            <person name="Saxena R.K."/>
            <person name="Schlueter J.A."/>
            <person name="Donoghue M.T."/>
            <person name="Azam S."/>
            <person name="Fan G."/>
            <person name="Whaley A.M."/>
            <person name="Farmer A.D."/>
            <person name="Sheridan J."/>
            <person name="Iwata A."/>
            <person name="Tuteja R."/>
            <person name="Penmetsa R.V."/>
            <person name="Wu W."/>
            <person name="Upadhyaya H.D."/>
            <person name="Yang S.P."/>
            <person name="Shah T."/>
            <person name="Saxena K.B."/>
            <person name="Michael T."/>
            <person name="McCombie W.R."/>
            <person name="Yang B."/>
            <person name="Zhang G."/>
            <person name="Yang H."/>
            <person name="Wang J."/>
            <person name="Spillane C."/>
            <person name="Cook D.R."/>
            <person name="May G.D."/>
            <person name="Xu X."/>
            <person name="Jackson S.A."/>
        </authorList>
    </citation>
    <scope>NUCLEOTIDE SEQUENCE [LARGE SCALE GENOMIC DNA]</scope>
</reference>
<dbReference type="EC" id="3.1.27.1" evidence="8"/>
<evidence type="ECO:0000256" key="3">
    <source>
        <dbReference type="ARBA" id="ARBA00022759"/>
    </source>
</evidence>
<keyword evidence="7" id="KW-0732">Signal</keyword>
<dbReference type="OMA" id="AYPQITC"/>
<dbReference type="SUPFAM" id="SSF55895">
    <property type="entry name" value="Ribonuclease Rh-like"/>
    <property type="match status" value="1"/>
</dbReference>
<dbReference type="InterPro" id="IPR018188">
    <property type="entry name" value="RNase_T2_His_AS_1"/>
</dbReference>
<evidence type="ECO:0000256" key="6">
    <source>
        <dbReference type="RuleBase" id="RU004328"/>
    </source>
</evidence>
<dbReference type="PROSITE" id="PS00531">
    <property type="entry name" value="RNASE_T2_2"/>
    <property type="match status" value="1"/>
</dbReference>
<accession>A0A151QMC2</accession>
<evidence type="ECO:0000256" key="4">
    <source>
        <dbReference type="ARBA" id="ARBA00023157"/>
    </source>
</evidence>
<dbReference type="GO" id="GO:0006401">
    <property type="term" value="P:RNA catabolic process"/>
    <property type="evidence" value="ECO:0007669"/>
    <property type="project" value="TreeGrafter"/>
</dbReference>
<feature type="signal peptide" evidence="7">
    <location>
        <begin position="1"/>
        <end position="18"/>
    </location>
</feature>
<feature type="chain" id="PRO_5007587434" evidence="7">
    <location>
        <begin position="19"/>
        <end position="206"/>
    </location>
</feature>
<protein>
    <submittedName>
        <fullName evidence="8">Ribonuclease 3</fullName>
        <ecNumber evidence="8">3.1.27.1</ecNumber>
    </submittedName>
</protein>
<gene>
    <name evidence="8" type="ORF">KK1_048236</name>
</gene>
<keyword evidence="8" id="KW-0378">Hydrolase</keyword>
<dbReference type="InterPro" id="IPR001568">
    <property type="entry name" value="RNase_T2-like"/>
</dbReference>
<dbReference type="AlphaFoldDB" id="A0A151QMC2"/>
<evidence type="ECO:0000256" key="2">
    <source>
        <dbReference type="ARBA" id="ARBA00022722"/>
    </source>
</evidence>
<name>A0A151QMC2_CAJCA</name>
<organism evidence="8 9">
    <name type="scientific">Cajanus cajan</name>
    <name type="common">Pigeon pea</name>
    <name type="synonym">Cajanus indicus</name>
    <dbReference type="NCBI Taxonomy" id="3821"/>
    <lineage>
        <taxon>Eukaryota</taxon>
        <taxon>Viridiplantae</taxon>
        <taxon>Streptophyta</taxon>
        <taxon>Embryophyta</taxon>
        <taxon>Tracheophyta</taxon>
        <taxon>Spermatophyta</taxon>
        <taxon>Magnoliopsida</taxon>
        <taxon>eudicotyledons</taxon>
        <taxon>Gunneridae</taxon>
        <taxon>Pentapetalae</taxon>
        <taxon>rosids</taxon>
        <taxon>fabids</taxon>
        <taxon>Fabales</taxon>
        <taxon>Fabaceae</taxon>
        <taxon>Papilionoideae</taxon>
        <taxon>50 kb inversion clade</taxon>
        <taxon>NPAAA clade</taxon>
        <taxon>indigoferoid/millettioid clade</taxon>
        <taxon>Phaseoleae</taxon>
        <taxon>Cajanus</taxon>
    </lineage>
</organism>
<dbReference type="InterPro" id="IPR036430">
    <property type="entry name" value="RNase_T2-like_sf"/>
</dbReference>
<dbReference type="PROSITE" id="PS00530">
    <property type="entry name" value="RNASE_T2_1"/>
    <property type="match status" value="1"/>
</dbReference>
<dbReference type="Proteomes" id="UP000075243">
    <property type="component" value="Unassembled WGS sequence"/>
</dbReference>
<keyword evidence="4" id="KW-1015">Disulfide bond</keyword>
<dbReference type="InterPro" id="IPR033130">
    <property type="entry name" value="RNase_T2_His_AS_2"/>
</dbReference>
<dbReference type="GO" id="GO:0033897">
    <property type="term" value="F:ribonuclease T2 activity"/>
    <property type="evidence" value="ECO:0007669"/>
    <property type="project" value="InterPro"/>
</dbReference>
<dbReference type="PANTHER" id="PTHR11240">
    <property type="entry name" value="RIBONUCLEASE T2"/>
    <property type="match status" value="1"/>
</dbReference>
<evidence type="ECO:0000256" key="7">
    <source>
        <dbReference type="SAM" id="SignalP"/>
    </source>
</evidence>
<evidence type="ECO:0000313" key="8">
    <source>
        <dbReference type="EMBL" id="KYP31443.1"/>
    </source>
</evidence>
<evidence type="ECO:0000313" key="9">
    <source>
        <dbReference type="Proteomes" id="UP000075243"/>
    </source>
</evidence>
<sequence>MKFISLLLFFVFPTLIGASFEFWKLAETWPPTFCGNTKNPCAVQISSKFTIHGLWPSNNSNPQPQFCPSTKFDANKIRQNLKTQLETNWPALKDGKNISFWTYQWKKHGSCSQLQQNDFLKMALRIFFQHDLKATLQKNNMVPNRKYARVDISKAIYNDTGAMPEVTCTITSHLAEIRLCLDTSKPPKFINCTTHSVGCKPNVHYT</sequence>
<dbReference type="GO" id="GO:0003723">
    <property type="term" value="F:RNA binding"/>
    <property type="evidence" value="ECO:0007669"/>
    <property type="project" value="InterPro"/>
</dbReference>
<dbReference type="GO" id="GO:0016787">
    <property type="term" value="F:hydrolase activity"/>
    <property type="evidence" value="ECO:0007669"/>
    <property type="project" value="UniProtKB-KW"/>
</dbReference>
<keyword evidence="5" id="KW-0456">Lyase</keyword>
<keyword evidence="9" id="KW-1185">Reference proteome</keyword>
<comment type="similarity">
    <text evidence="1 6">Belongs to the RNase T2 family.</text>
</comment>
<dbReference type="PANTHER" id="PTHR11240:SF22">
    <property type="entry name" value="RIBONUCLEASE T2"/>
    <property type="match status" value="1"/>
</dbReference>
<keyword evidence="3" id="KW-0255">Endonuclease</keyword>
<evidence type="ECO:0000256" key="5">
    <source>
        <dbReference type="ARBA" id="ARBA00023239"/>
    </source>
</evidence>
<dbReference type="Pfam" id="PF00445">
    <property type="entry name" value="Ribonuclease_T2"/>
    <property type="match status" value="1"/>
</dbReference>
<dbReference type="Gramene" id="C.cajan_46237.t">
    <property type="protein sequence ID" value="C.cajan_46237.t"/>
    <property type="gene ID" value="C.cajan_46237"/>
</dbReference>
<keyword evidence="2" id="KW-0540">Nuclease</keyword>
<dbReference type="CDD" id="cd01061">
    <property type="entry name" value="RNase_T2_euk"/>
    <property type="match status" value="1"/>
</dbReference>
<proteinExistence type="inferred from homology"/>